<organism evidence="6 7">
    <name type="scientific">Microvirga terrestris</name>
    <dbReference type="NCBI Taxonomy" id="2791024"/>
    <lineage>
        <taxon>Bacteria</taxon>
        <taxon>Pseudomonadati</taxon>
        <taxon>Pseudomonadota</taxon>
        <taxon>Alphaproteobacteria</taxon>
        <taxon>Hyphomicrobiales</taxon>
        <taxon>Methylobacteriaceae</taxon>
        <taxon>Microvirga</taxon>
    </lineage>
</organism>
<protein>
    <submittedName>
        <fullName evidence="6">NAD(P)H-dependent oxidoreductase</fullName>
    </submittedName>
</protein>
<accession>A0ABS0HUY4</accession>
<dbReference type="SUPFAM" id="SSF52218">
    <property type="entry name" value="Flavoproteins"/>
    <property type="match status" value="1"/>
</dbReference>
<evidence type="ECO:0000313" key="6">
    <source>
        <dbReference type="EMBL" id="MBF9197310.1"/>
    </source>
</evidence>
<keyword evidence="4" id="KW-0560">Oxidoreductase</keyword>
<evidence type="ECO:0000313" key="7">
    <source>
        <dbReference type="Proteomes" id="UP000611708"/>
    </source>
</evidence>
<dbReference type="EMBL" id="JADQDN010000007">
    <property type="protein sequence ID" value="MBF9197310.1"/>
    <property type="molecule type" value="Genomic_DNA"/>
</dbReference>
<gene>
    <name evidence="6" type="ORF">I2H36_14785</name>
</gene>
<dbReference type="InterPro" id="IPR029039">
    <property type="entry name" value="Flavoprotein-like_sf"/>
</dbReference>
<evidence type="ECO:0000256" key="1">
    <source>
        <dbReference type="ARBA" id="ARBA00005990"/>
    </source>
</evidence>
<evidence type="ECO:0000256" key="2">
    <source>
        <dbReference type="ARBA" id="ARBA00022630"/>
    </source>
</evidence>
<comment type="similarity">
    <text evidence="1">Belongs to the SsuE family.</text>
</comment>
<dbReference type="RefSeq" id="WP_196264674.1">
    <property type="nucleotide sequence ID" value="NZ_JADQDN010000007.1"/>
</dbReference>
<dbReference type="Pfam" id="PF03358">
    <property type="entry name" value="FMN_red"/>
    <property type="match status" value="1"/>
</dbReference>
<feature type="domain" description="NADPH-dependent FMN reductase-like" evidence="5">
    <location>
        <begin position="4"/>
        <end position="147"/>
    </location>
</feature>
<evidence type="ECO:0000256" key="3">
    <source>
        <dbReference type="ARBA" id="ARBA00022643"/>
    </source>
</evidence>
<dbReference type="PANTHER" id="PTHR43408:SF2">
    <property type="entry name" value="FMN REDUCTASE (NADPH)"/>
    <property type="match status" value="1"/>
</dbReference>
<sequence>MIRPRVVIFCGNFRRPSRSRILAEALGAEVGRRIPVDLKVYDILDAGPGFGSALARADLPLPAARIIDEIESADALIVGTPVYKGAYTGLFKHLIDFVDPGRLAGKPVALTATGGGLRHALMVEHALRPLFGFFAALTVPTAVYASETDFTEISDEAGHIVTDAGIRARLAGAADELSRLIPKRAGVAEAIVQPARVAR</sequence>
<evidence type="ECO:0000256" key="4">
    <source>
        <dbReference type="ARBA" id="ARBA00023002"/>
    </source>
</evidence>
<dbReference type="Gene3D" id="3.40.50.360">
    <property type="match status" value="1"/>
</dbReference>
<proteinExistence type="inferred from homology"/>
<name>A0ABS0HUY4_9HYPH</name>
<keyword evidence="2" id="KW-0285">Flavoprotein</keyword>
<dbReference type="InterPro" id="IPR005025">
    <property type="entry name" value="FMN_Rdtase-like_dom"/>
</dbReference>
<dbReference type="InterPro" id="IPR051814">
    <property type="entry name" value="NAD(P)H-dep_FMN_reductase"/>
</dbReference>
<comment type="caution">
    <text evidence="6">The sequence shown here is derived from an EMBL/GenBank/DDBJ whole genome shotgun (WGS) entry which is preliminary data.</text>
</comment>
<keyword evidence="7" id="KW-1185">Reference proteome</keyword>
<dbReference type="Proteomes" id="UP000611708">
    <property type="component" value="Unassembled WGS sequence"/>
</dbReference>
<reference evidence="6 7" key="1">
    <citation type="submission" date="2020-11" db="EMBL/GenBank/DDBJ databases">
        <authorList>
            <person name="Kim M.K."/>
        </authorList>
    </citation>
    <scope>NUCLEOTIDE SEQUENCE [LARGE SCALE GENOMIC DNA]</scope>
    <source>
        <strain evidence="6 7">BT290</strain>
    </source>
</reference>
<evidence type="ECO:0000259" key="5">
    <source>
        <dbReference type="Pfam" id="PF03358"/>
    </source>
</evidence>
<dbReference type="PANTHER" id="PTHR43408">
    <property type="entry name" value="FMN REDUCTASE (NADPH)"/>
    <property type="match status" value="1"/>
</dbReference>
<keyword evidence="3" id="KW-0288">FMN</keyword>